<feature type="signal peptide" evidence="1">
    <location>
        <begin position="1"/>
        <end position="24"/>
    </location>
</feature>
<reference evidence="2 3" key="1">
    <citation type="submission" date="2019-08" db="EMBL/GenBank/DDBJ databases">
        <authorList>
            <person name="Peeters C."/>
        </authorList>
    </citation>
    <scope>NUCLEOTIDE SEQUENCE [LARGE SCALE GENOMIC DNA]</scope>
    <source>
        <strain evidence="2 3">LMG 31118</strain>
    </source>
</reference>
<protein>
    <recommendedName>
        <fullName evidence="4">DUF4148 domain-containing protein</fullName>
    </recommendedName>
</protein>
<evidence type="ECO:0008006" key="4">
    <source>
        <dbReference type="Google" id="ProtNLM"/>
    </source>
</evidence>
<accession>A0A5E5AG99</accession>
<keyword evidence="3" id="KW-1185">Reference proteome</keyword>
<feature type="chain" id="PRO_5022908242" description="DUF4148 domain-containing protein" evidence="1">
    <location>
        <begin position="25"/>
        <end position="113"/>
    </location>
</feature>
<evidence type="ECO:0000313" key="3">
    <source>
        <dbReference type="Proteomes" id="UP000414136"/>
    </source>
</evidence>
<dbReference type="AlphaFoldDB" id="A0A5E5AG99"/>
<dbReference type="Pfam" id="PF13663">
    <property type="entry name" value="DUF4148"/>
    <property type="match status" value="2"/>
</dbReference>
<gene>
    <name evidence="2" type="ORF">PCA31118_03753</name>
</gene>
<keyword evidence="1" id="KW-0732">Signal</keyword>
<dbReference type="InterPro" id="IPR025421">
    <property type="entry name" value="DUF4148"/>
</dbReference>
<dbReference type="OrthoDB" id="8686975at2"/>
<organism evidence="2 3">
    <name type="scientific">Pandoraea captiosa</name>
    <dbReference type="NCBI Taxonomy" id="2508302"/>
    <lineage>
        <taxon>Bacteria</taxon>
        <taxon>Pseudomonadati</taxon>
        <taxon>Pseudomonadota</taxon>
        <taxon>Betaproteobacteria</taxon>
        <taxon>Burkholderiales</taxon>
        <taxon>Burkholderiaceae</taxon>
        <taxon>Pandoraea</taxon>
    </lineage>
</organism>
<dbReference type="EMBL" id="CABPSQ010000008">
    <property type="protein sequence ID" value="VVE71160.1"/>
    <property type="molecule type" value="Genomic_DNA"/>
</dbReference>
<evidence type="ECO:0000256" key="1">
    <source>
        <dbReference type="SAM" id="SignalP"/>
    </source>
</evidence>
<proteinExistence type="predicted"/>
<sequence length="113" mass="12459">MNRKLIASALISAMMVTAAGAAFAQSAQSRLSSDAYPDGSPYAWVPQTTQLSREQVRQELIEARAQGLIPQNDYDYPALKPLNSANEPGKTRAQVYDELVRARQQGQMKYSNP</sequence>
<dbReference type="RefSeq" id="WP_150626762.1">
    <property type="nucleotide sequence ID" value="NZ_CABPSQ010000008.1"/>
</dbReference>
<evidence type="ECO:0000313" key="2">
    <source>
        <dbReference type="EMBL" id="VVE71160.1"/>
    </source>
</evidence>
<name>A0A5E5AG99_9BURK</name>
<dbReference type="Proteomes" id="UP000414136">
    <property type="component" value="Unassembled WGS sequence"/>
</dbReference>